<organism evidence="1 2">
    <name type="scientific">Eumeta variegata</name>
    <name type="common">Bagworm moth</name>
    <name type="synonym">Eumeta japonica</name>
    <dbReference type="NCBI Taxonomy" id="151549"/>
    <lineage>
        <taxon>Eukaryota</taxon>
        <taxon>Metazoa</taxon>
        <taxon>Ecdysozoa</taxon>
        <taxon>Arthropoda</taxon>
        <taxon>Hexapoda</taxon>
        <taxon>Insecta</taxon>
        <taxon>Pterygota</taxon>
        <taxon>Neoptera</taxon>
        <taxon>Endopterygota</taxon>
        <taxon>Lepidoptera</taxon>
        <taxon>Glossata</taxon>
        <taxon>Ditrysia</taxon>
        <taxon>Tineoidea</taxon>
        <taxon>Psychidae</taxon>
        <taxon>Oiketicinae</taxon>
        <taxon>Eumeta</taxon>
    </lineage>
</organism>
<dbReference type="AlphaFoldDB" id="A0A4C1Z013"/>
<protein>
    <submittedName>
        <fullName evidence="1">Uncharacterized protein</fullName>
    </submittedName>
</protein>
<accession>A0A4C1Z013</accession>
<dbReference type="EMBL" id="BGZK01001467">
    <property type="protein sequence ID" value="GBP80542.1"/>
    <property type="molecule type" value="Genomic_DNA"/>
</dbReference>
<dbReference type="Proteomes" id="UP000299102">
    <property type="component" value="Unassembled WGS sequence"/>
</dbReference>
<name>A0A4C1Z013_EUMVA</name>
<evidence type="ECO:0000313" key="1">
    <source>
        <dbReference type="EMBL" id="GBP80542.1"/>
    </source>
</evidence>
<proteinExistence type="predicted"/>
<sequence>MSVYGATHCTSHGDSYATFALVLMIYSGYCTVCTPSPRTVSAHRERFRSNPEGFHDLRAVGTLMPSGRLDRLSREAYVAYGLKRQAP</sequence>
<keyword evidence="2" id="KW-1185">Reference proteome</keyword>
<evidence type="ECO:0000313" key="2">
    <source>
        <dbReference type="Proteomes" id="UP000299102"/>
    </source>
</evidence>
<reference evidence="1 2" key="1">
    <citation type="journal article" date="2019" name="Commun. Biol.">
        <title>The bagworm genome reveals a unique fibroin gene that provides high tensile strength.</title>
        <authorList>
            <person name="Kono N."/>
            <person name="Nakamura H."/>
            <person name="Ohtoshi R."/>
            <person name="Tomita M."/>
            <person name="Numata K."/>
            <person name="Arakawa K."/>
        </authorList>
    </citation>
    <scope>NUCLEOTIDE SEQUENCE [LARGE SCALE GENOMIC DNA]</scope>
</reference>
<comment type="caution">
    <text evidence="1">The sequence shown here is derived from an EMBL/GenBank/DDBJ whole genome shotgun (WGS) entry which is preliminary data.</text>
</comment>
<gene>
    <name evidence="1" type="ORF">EVAR_39412_1</name>
</gene>